<keyword evidence="9 10" id="KW-0472">Membrane</keyword>
<dbReference type="OrthoDB" id="371332at2"/>
<evidence type="ECO:0000256" key="5">
    <source>
        <dbReference type="ARBA" id="ARBA00022692"/>
    </source>
</evidence>
<dbReference type="PATRIC" id="fig|1307761.3.peg.1861"/>
<comment type="similarity">
    <text evidence="2 10">Belongs to the SecG family.</text>
</comment>
<dbReference type="NCBIfam" id="TIGR00810">
    <property type="entry name" value="secG"/>
    <property type="match status" value="1"/>
</dbReference>
<evidence type="ECO:0000256" key="11">
    <source>
        <dbReference type="SAM" id="MobiDB-lite"/>
    </source>
</evidence>
<dbReference type="KEGG" id="slr:L21SP2_1867"/>
<evidence type="ECO:0000256" key="7">
    <source>
        <dbReference type="ARBA" id="ARBA00022989"/>
    </source>
</evidence>
<keyword evidence="5 10" id="KW-0812">Transmembrane</keyword>
<organism evidence="12 13">
    <name type="scientific">Salinispira pacifica</name>
    <dbReference type="NCBI Taxonomy" id="1307761"/>
    <lineage>
        <taxon>Bacteria</taxon>
        <taxon>Pseudomonadati</taxon>
        <taxon>Spirochaetota</taxon>
        <taxon>Spirochaetia</taxon>
        <taxon>Spirochaetales</taxon>
        <taxon>Spirochaetaceae</taxon>
        <taxon>Salinispira</taxon>
    </lineage>
</organism>
<evidence type="ECO:0000256" key="10">
    <source>
        <dbReference type="RuleBase" id="RU365087"/>
    </source>
</evidence>
<evidence type="ECO:0000256" key="3">
    <source>
        <dbReference type="ARBA" id="ARBA00022448"/>
    </source>
</evidence>
<dbReference type="GO" id="GO:0043952">
    <property type="term" value="P:protein transport by the Sec complex"/>
    <property type="evidence" value="ECO:0007669"/>
    <property type="project" value="TreeGrafter"/>
</dbReference>
<evidence type="ECO:0000256" key="2">
    <source>
        <dbReference type="ARBA" id="ARBA00008445"/>
    </source>
</evidence>
<comment type="subcellular location">
    <subcellularLocation>
        <location evidence="1 10">Cell membrane</location>
        <topology evidence="1 10">Multi-pass membrane protein</topology>
    </subcellularLocation>
</comment>
<dbReference type="InterPro" id="IPR004692">
    <property type="entry name" value="SecG"/>
</dbReference>
<dbReference type="Proteomes" id="UP000018680">
    <property type="component" value="Chromosome"/>
</dbReference>
<keyword evidence="8 10" id="KW-0811">Translocation</keyword>
<keyword evidence="3 10" id="KW-0813">Transport</keyword>
<dbReference type="EMBL" id="CP006939">
    <property type="protein sequence ID" value="AHC15240.1"/>
    <property type="molecule type" value="Genomic_DNA"/>
</dbReference>
<dbReference type="GO" id="GO:0005886">
    <property type="term" value="C:plasma membrane"/>
    <property type="evidence" value="ECO:0007669"/>
    <property type="project" value="UniProtKB-SubCell"/>
</dbReference>
<dbReference type="GO" id="GO:0009306">
    <property type="term" value="P:protein secretion"/>
    <property type="evidence" value="ECO:0007669"/>
    <property type="project" value="UniProtKB-UniRule"/>
</dbReference>
<dbReference type="GO" id="GO:0065002">
    <property type="term" value="P:intracellular protein transmembrane transport"/>
    <property type="evidence" value="ECO:0007669"/>
    <property type="project" value="TreeGrafter"/>
</dbReference>
<keyword evidence="4 10" id="KW-1003">Cell membrane</keyword>
<dbReference type="PANTHER" id="PTHR34182">
    <property type="entry name" value="PROTEIN-EXPORT MEMBRANE PROTEIN SECG"/>
    <property type="match status" value="1"/>
</dbReference>
<reference evidence="12 13" key="1">
    <citation type="journal article" date="2015" name="Stand. Genomic Sci.">
        <title>Complete genome sequence and description of Salinispira pacifica gen. nov., sp. nov., a novel spirochaete isolated form a hypersaline microbial mat.</title>
        <authorList>
            <person name="Ben Hania W."/>
            <person name="Joseph M."/>
            <person name="Schumann P."/>
            <person name="Bunk B."/>
            <person name="Fiebig A."/>
            <person name="Sproer C."/>
            <person name="Klenk H.P."/>
            <person name="Fardeau M.L."/>
            <person name="Spring S."/>
        </authorList>
    </citation>
    <scope>NUCLEOTIDE SEQUENCE [LARGE SCALE GENOMIC DNA]</scope>
    <source>
        <strain evidence="12 13">L21-RPul-D2</strain>
    </source>
</reference>
<proteinExistence type="inferred from homology"/>
<dbReference type="RefSeq" id="WP_024268157.1">
    <property type="nucleotide sequence ID" value="NC_023035.1"/>
</dbReference>
<evidence type="ECO:0000256" key="6">
    <source>
        <dbReference type="ARBA" id="ARBA00022927"/>
    </source>
</evidence>
<evidence type="ECO:0000313" key="12">
    <source>
        <dbReference type="EMBL" id="AHC15240.1"/>
    </source>
</evidence>
<dbReference type="PRINTS" id="PR01651">
    <property type="entry name" value="SECGEXPORT"/>
</dbReference>
<evidence type="ECO:0000256" key="1">
    <source>
        <dbReference type="ARBA" id="ARBA00004651"/>
    </source>
</evidence>
<evidence type="ECO:0000256" key="9">
    <source>
        <dbReference type="ARBA" id="ARBA00023136"/>
    </source>
</evidence>
<dbReference type="AlphaFoldDB" id="V5WHZ4"/>
<feature type="region of interest" description="Disordered" evidence="11">
    <location>
        <begin position="91"/>
        <end position="111"/>
    </location>
</feature>
<dbReference type="PANTHER" id="PTHR34182:SF1">
    <property type="entry name" value="PROTEIN-EXPORT MEMBRANE PROTEIN SECG"/>
    <property type="match status" value="1"/>
</dbReference>
<dbReference type="Pfam" id="PF03840">
    <property type="entry name" value="SecG"/>
    <property type="match status" value="1"/>
</dbReference>
<feature type="transmembrane region" description="Helical" evidence="10">
    <location>
        <begin position="53"/>
        <end position="75"/>
    </location>
</feature>
<protein>
    <recommendedName>
        <fullName evidence="10">Protein-export membrane protein SecG</fullName>
    </recommendedName>
</protein>
<sequence>MAALSVLLLVIFAISAILLLIVVLLQDEQGEGLGGIFGGGGMSGQIGNRKGNFLTRTTTILGVIFLLSSLGLAWVNRSPDTSDIEAAALQAEREENSTEWWTTPDNDEDGE</sequence>
<keyword evidence="7 10" id="KW-1133">Transmembrane helix</keyword>
<accession>V5WHZ4</accession>
<evidence type="ECO:0000256" key="4">
    <source>
        <dbReference type="ARBA" id="ARBA00022475"/>
    </source>
</evidence>
<dbReference type="STRING" id="1307761.L21SP2_1867"/>
<keyword evidence="6 10" id="KW-0653">Protein transport</keyword>
<comment type="function">
    <text evidence="10">Involved in protein export. Participates in an early event of protein translocation.</text>
</comment>
<name>V5WHZ4_9SPIO</name>
<gene>
    <name evidence="12" type="ORF">L21SP2_1867</name>
</gene>
<evidence type="ECO:0000256" key="8">
    <source>
        <dbReference type="ARBA" id="ARBA00023010"/>
    </source>
</evidence>
<feature type="transmembrane region" description="Helical" evidence="10">
    <location>
        <begin position="6"/>
        <end position="25"/>
    </location>
</feature>
<dbReference type="GO" id="GO:0015450">
    <property type="term" value="F:protein-transporting ATPase activity"/>
    <property type="evidence" value="ECO:0007669"/>
    <property type="project" value="UniProtKB-UniRule"/>
</dbReference>
<dbReference type="HOGENOM" id="CLU_094156_0_1_12"/>
<dbReference type="eggNOG" id="COG1314">
    <property type="taxonomic scope" value="Bacteria"/>
</dbReference>
<evidence type="ECO:0000313" key="13">
    <source>
        <dbReference type="Proteomes" id="UP000018680"/>
    </source>
</evidence>
<keyword evidence="13" id="KW-1185">Reference proteome</keyword>